<keyword evidence="6" id="KW-0732">Signal</keyword>
<evidence type="ECO:0000259" key="7">
    <source>
        <dbReference type="PROSITE" id="PS50262"/>
    </source>
</evidence>
<dbReference type="CDD" id="cd00637">
    <property type="entry name" value="7tm_classA_rhodopsin-like"/>
    <property type="match status" value="1"/>
</dbReference>
<dbReference type="PRINTS" id="PR00237">
    <property type="entry name" value="GPCRRHODOPSN"/>
</dbReference>
<feature type="transmembrane region" description="Helical" evidence="5">
    <location>
        <begin position="384"/>
        <end position="403"/>
    </location>
</feature>
<proteinExistence type="predicted"/>
<keyword evidence="3 5" id="KW-1133">Transmembrane helix</keyword>
<dbReference type="EMBL" id="JAODUO010001129">
    <property type="protein sequence ID" value="KAK2170856.1"/>
    <property type="molecule type" value="Genomic_DNA"/>
</dbReference>
<gene>
    <name evidence="8" type="ORF">NP493_1129g00019</name>
</gene>
<dbReference type="Pfam" id="PF00001">
    <property type="entry name" value="7tm_1"/>
    <property type="match status" value="1"/>
</dbReference>
<evidence type="ECO:0000256" key="2">
    <source>
        <dbReference type="ARBA" id="ARBA00022692"/>
    </source>
</evidence>
<dbReference type="Gene3D" id="1.20.1070.10">
    <property type="entry name" value="Rhodopsin 7-helix transmembrane proteins"/>
    <property type="match status" value="1"/>
</dbReference>
<protein>
    <recommendedName>
        <fullName evidence="7">G-protein coupled receptors family 1 profile domain-containing protein</fullName>
    </recommendedName>
</protein>
<dbReference type="InterPro" id="IPR000276">
    <property type="entry name" value="GPCR_Rhodpsn"/>
</dbReference>
<dbReference type="PANTHER" id="PTHR45698">
    <property type="entry name" value="TRACE AMINE-ASSOCIATED RECEPTOR 19N-RELATED"/>
    <property type="match status" value="1"/>
</dbReference>
<evidence type="ECO:0000313" key="8">
    <source>
        <dbReference type="EMBL" id="KAK2170856.1"/>
    </source>
</evidence>
<evidence type="ECO:0000256" key="5">
    <source>
        <dbReference type="SAM" id="Phobius"/>
    </source>
</evidence>
<keyword evidence="9" id="KW-1185">Reference proteome</keyword>
<accession>A0AAD9KGL8</accession>
<dbReference type="GO" id="GO:0016020">
    <property type="term" value="C:membrane"/>
    <property type="evidence" value="ECO:0007669"/>
    <property type="project" value="UniProtKB-SubCell"/>
</dbReference>
<evidence type="ECO:0000256" key="4">
    <source>
        <dbReference type="ARBA" id="ARBA00023136"/>
    </source>
</evidence>
<feature type="transmembrane region" description="Helical" evidence="5">
    <location>
        <begin position="289"/>
        <end position="308"/>
    </location>
</feature>
<reference evidence="8" key="1">
    <citation type="journal article" date="2023" name="Mol. Biol. Evol.">
        <title>Third-Generation Sequencing Reveals the Adaptive Role of the Epigenome in Three Deep-Sea Polychaetes.</title>
        <authorList>
            <person name="Perez M."/>
            <person name="Aroh O."/>
            <person name="Sun Y."/>
            <person name="Lan Y."/>
            <person name="Juniper S.K."/>
            <person name="Young C.R."/>
            <person name="Angers B."/>
            <person name="Qian P.Y."/>
        </authorList>
    </citation>
    <scope>NUCLEOTIDE SEQUENCE</scope>
    <source>
        <strain evidence="8">R07B-5</strain>
    </source>
</reference>
<sequence length="429" mass="47787">MISATSAPLAQRRIGRRQMMAPRVGLLLSLCYISLQFTVCVGVNETTSEAVSTDYVTTEVGSTSQLIVGSGKVTQVVPTQSVQESSQPTENNTPAHYYDATQLQVAEHEHTSHGENNTYVGITMSIERVTYTEETVSASATTDTNIYSNQTADSVAPAIQTWLKWLDKLQLVLSIVGYITNNLTFITFIRNGDMFSPAICLLLKHQALVDSWICGMGTILLLQPPMWTTGNEYFDAAVCYLWHGQAPFWGAILLSVWNLASIAVERYMAVCRPFQHGQFKRRLSQYSIIAMYIANPIITIPSFVQVRFEDGACLSEFIIQGPLGEKLFYAYCVVWFLAVYLVPVTAYVYLYGRVVWSLYRRKNSTDMSRSKVIDTAQTTITKTAITLTAIFLFAIGFDAWAYLLGYTGVVEYEFGSVKQKSWAALAADS</sequence>
<dbReference type="Proteomes" id="UP001209878">
    <property type="component" value="Unassembled WGS sequence"/>
</dbReference>
<dbReference type="GO" id="GO:0004930">
    <property type="term" value="F:G protein-coupled receptor activity"/>
    <property type="evidence" value="ECO:0007669"/>
    <property type="project" value="InterPro"/>
</dbReference>
<dbReference type="PANTHER" id="PTHR45698:SF1">
    <property type="entry name" value="TRACE AMINE-ASSOCIATED RECEPTOR 13C-LIKE"/>
    <property type="match status" value="1"/>
</dbReference>
<organism evidence="8 9">
    <name type="scientific">Ridgeia piscesae</name>
    <name type="common">Tubeworm</name>
    <dbReference type="NCBI Taxonomy" id="27915"/>
    <lineage>
        <taxon>Eukaryota</taxon>
        <taxon>Metazoa</taxon>
        <taxon>Spiralia</taxon>
        <taxon>Lophotrochozoa</taxon>
        <taxon>Annelida</taxon>
        <taxon>Polychaeta</taxon>
        <taxon>Sedentaria</taxon>
        <taxon>Canalipalpata</taxon>
        <taxon>Sabellida</taxon>
        <taxon>Siboglinidae</taxon>
        <taxon>Ridgeia</taxon>
    </lineage>
</organism>
<keyword evidence="2 5" id="KW-0812">Transmembrane</keyword>
<feature type="signal peptide" evidence="6">
    <location>
        <begin position="1"/>
        <end position="42"/>
    </location>
</feature>
<feature type="transmembrane region" description="Helical" evidence="5">
    <location>
        <begin position="248"/>
        <end position="268"/>
    </location>
</feature>
<comment type="subcellular location">
    <subcellularLocation>
        <location evidence="1">Membrane</location>
    </subcellularLocation>
</comment>
<name>A0AAD9KGL8_RIDPI</name>
<feature type="chain" id="PRO_5042264443" description="G-protein coupled receptors family 1 profile domain-containing protein" evidence="6">
    <location>
        <begin position="43"/>
        <end position="429"/>
    </location>
</feature>
<evidence type="ECO:0000313" key="9">
    <source>
        <dbReference type="Proteomes" id="UP001209878"/>
    </source>
</evidence>
<dbReference type="AlphaFoldDB" id="A0AAD9KGL8"/>
<dbReference type="SUPFAM" id="SSF81321">
    <property type="entry name" value="Family A G protein-coupled receptor-like"/>
    <property type="match status" value="1"/>
</dbReference>
<evidence type="ECO:0000256" key="3">
    <source>
        <dbReference type="ARBA" id="ARBA00022989"/>
    </source>
</evidence>
<evidence type="ECO:0000256" key="1">
    <source>
        <dbReference type="ARBA" id="ARBA00004370"/>
    </source>
</evidence>
<comment type="caution">
    <text evidence="8">The sequence shown here is derived from an EMBL/GenBank/DDBJ whole genome shotgun (WGS) entry which is preliminary data.</text>
</comment>
<feature type="transmembrane region" description="Helical" evidence="5">
    <location>
        <begin position="328"/>
        <end position="352"/>
    </location>
</feature>
<evidence type="ECO:0000256" key="6">
    <source>
        <dbReference type="SAM" id="SignalP"/>
    </source>
</evidence>
<dbReference type="InterPro" id="IPR017452">
    <property type="entry name" value="GPCR_Rhodpsn_7TM"/>
</dbReference>
<feature type="domain" description="G-protein coupled receptors family 1 profile" evidence="7">
    <location>
        <begin position="255"/>
        <end position="393"/>
    </location>
</feature>
<dbReference type="PROSITE" id="PS50262">
    <property type="entry name" value="G_PROTEIN_RECEP_F1_2"/>
    <property type="match status" value="1"/>
</dbReference>
<keyword evidence="4 5" id="KW-0472">Membrane</keyword>